<keyword evidence="6" id="KW-1185">Reference proteome</keyword>
<evidence type="ECO:0000313" key="7">
    <source>
        <dbReference type="WBParaSite" id="TMUE_1000004040.1"/>
    </source>
</evidence>
<evidence type="ECO:0000259" key="5">
    <source>
        <dbReference type="Pfam" id="PF04500"/>
    </source>
</evidence>
<dbReference type="Pfam" id="PF04500">
    <property type="entry name" value="FLYWCH"/>
    <property type="match status" value="1"/>
</dbReference>
<reference evidence="7" key="1">
    <citation type="submission" date="2019-12" db="UniProtKB">
        <authorList>
            <consortium name="WormBaseParasite"/>
        </authorList>
    </citation>
    <scope>IDENTIFICATION</scope>
</reference>
<dbReference type="GO" id="GO:0008270">
    <property type="term" value="F:zinc ion binding"/>
    <property type="evidence" value="ECO:0007669"/>
    <property type="project" value="UniProtKB-KW"/>
</dbReference>
<dbReference type="STRING" id="70415.A0A5S6QAB7"/>
<dbReference type="AlphaFoldDB" id="A0A5S6QAB7"/>
<dbReference type="Proteomes" id="UP000046395">
    <property type="component" value="Unassembled WGS sequence"/>
</dbReference>
<evidence type="ECO:0000256" key="1">
    <source>
        <dbReference type="ARBA" id="ARBA00022723"/>
    </source>
</evidence>
<sequence>MAESSVAQVGTTQVSSNRGREKIVHNGNMYCFDKLNMRGTVKFWRCDRRYMDDCNARLHTLVATGEVAKEVNHHCHGCDAARLDVTAIRNEAKRRAEDTMETPAVILNEVYQGVLVSSMGQMPNESAMKKMIRRRRNAEEAPPPQPVSRGSMIIPEQYTRYRNGERFLLYDSGVGDEGRILIFG</sequence>
<evidence type="ECO:0000256" key="4">
    <source>
        <dbReference type="SAM" id="MobiDB-lite"/>
    </source>
</evidence>
<accession>A0A5S6QAB7</accession>
<dbReference type="Gene3D" id="2.20.25.240">
    <property type="match status" value="1"/>
</dbReference>
<dbReference type="InterPro" id="IPR007588">
    <property type="entry name" value="Znf_FLYWCH"/>
</dbReference>
<evidence type="ECO:0000313" key="6">
    <source>
        <dbReference type="Proteomes" id="UP000046395"/>
    </source>
</evidence>
<organism evidence="6 7">
    <name type="scientific">Trichuris muris</name>
    <name type="common">Mouse whipworm</name>
    <dbReference type="NCBI Taxonomy" id="70415"/>
    <lineage>
        <taxon>Eukaryota</taxon>
        <taxon>Metazoa</taxon>
        <taxon>Ecdysozoa</taxon>
        <taxon>Nematoda</taxon>
        <taxon>Enoplea</taxon>
        <taxon>Dorylaimia</taxon>
        <taxon>Trichinellida</taxon>
        <taxon>Trichuridae</taxon>
        <taxon>Trichuris</taxon>
    </lineage>
</organism>
<keyword evidence="3" id="KW-0862">Zinc</keyword>
<protein>
    <submittedName>
        <fullName evidence="7">FLYWCH-type domain-containing protein</fullName>
    </submittedName>
</protein>
<name>A0A5S6QAB7_TRIMR</name>
<dbReference type="WBParaSite" id="TMUE_1000004040.1">
    <property type="protein sequence ID" value="TMUE_1000004040.1"/>
    <property type="gene ID" value="WBGene00298844"/>
</dbReference>
<evidence type="ECO:0000256" key="3">
    <source>
        <dbReference type="ARBA" id="ARBA00022833"/>
    </source>
</evidence>
<feature type="domain" description="FLYWCH-type" evidence="5">
    <location>
        <begin position="14"/>
        <end position="76"/>
    </location>
</feature>
<keyword evidence="1" id="KW-0479">Metal-binding</keyword>
<proteinExistence type="predicted"/>
<feature type="region of interest" description="Disordered" evidence="4">
    <location>
        <begin position="133"/>
        <end position="152"/>
    </location>
</feature>
<evidence type="ECO:0000256" key="2">
    <source>
        <dbReference type="ARBA" id="ARBA00022771"/>
    </source>
</evidence>
<keyword evidence="2" id="KW-0863">Zinc-finger</keyword>